<comment type="caution">
    <text evidence="1">The sequence shown here is derived from an EMBL/GenBank/DDBJ whole genome shotgun (WGS) entry which is preliminary data.</text>
</comment>
<gene>
    <name evidence="1" type="ORF">L6164_032801</name>
</gene>
<accession>A0ACB9KPS5</accession>
<dbReference type="EMBL" id="CM039438">
    <property type="protein sequence ID" value="KAI4299332.1"/>
    <property type="molecule type" value="Genomic_DNA"/>
</dbReference>
<sequence>MDSIDSSSGSQHPQLPPGFRFHPTDEELVVHYLKRKAASAPLPVAIIADVDLYKFDPWELPSKATFGDQEWYFFSPRDRKYPNGARPNRAATSGYWKATGTDKPILTSDGHQKVGVKKALVFYGGKPPKGVKTNWIMHEYRLAENSAVNSNSKPPLVPDVAGYNNNKKNSLRLDDWVLCRIYKKNNINNLQRPLLIDQDKELSVEAMLPTMPTLSMANTHQNAKSSRTTSYGSLGIENDDNFFDGILAADHSMQQNGADHSHHHHFVHQNSKGSFPLKRALPSQLWNETESTVSSSPSKRFNGDLNNRGNSATEENSYFVSLLSQLPQSTTFHPNALLGSVGDSVLRQQFQLPASMNWNS</sequence>
<evidence type="ECO:0000313" key="1">
    <source>
        <dbReference type="EMBL" id="KAI4299332.1"/>
    </source>
</evidence>
<evidence type="ECO:0000313" key="2">
    <source>
        <dbReference type="Proteomes" id="UP000828941"/>
    </source>
</evidence>
<proteinExistence type="predicted"/>
<keyword evidence="2" id="KW-1185">Reference proteome</keyword>
<dbReference type="Proteomes" id="UP000828941">
    <property type="component" value="Chromosome 13"/>
</dbReference>
<organism evidence="1 2">
    <name type="scientific">Bauhinia variegata</name>
    <name type="common">Purple orchid tree</name>
    <name type="synonym">Phanera variegata</name>
    <dbReference type="NCBI Taxonomy" id="167791"/>
    <lineage>
        <taxon>Eukaryota</taxon>
        <taxon>Viridiplantae</taxon>
        <taxon>Streptophyta</taxon>
        <taxon>Embryophyta</taxon>
        <taxon>Tracheophyta</taxon>
        <taxon>Spermatophyta</taxon>
        <taxon>Magnoliopsida</taxon>
        <taxon>eudicotyledons</taxon>
        <taxon>Gunneridae</taxon>
        <taxon>Pentapetalae</taxon>
        <taxon>rosids</taxon>
        <taxon>fabids</taxon>
        <taxon>Fabales</taxon>
        <taxon>Fabaceae</taxon>
        <taxon>Cercidoideae</taxon>
        <taxon>Cercideae</taxon>
        <taxon>Bauhiniinae</taxon>
        <taxon>Bauhinia</taxon>
    </lineage>
</organism>
<protein>
    <submittedName>
        <fullName evidence="1">Uncharacterized protein</fullName>
    </submittedName>
</protein>
<reference evidence="1 2" key="1">
    <citation type="journal article" date="2022" name="DNA Res.">
        <title>Chromosomal-level genome assembly of the orchid tree Bauhinia variegata (Leguminosae; Cercidoideae) supports the allotetraploid origin hypothesis of Bauhinia.</title>
        <authorList>
            <person name="Zhong Y."/>
            <person name="Chen Y."/>
            <person name="Zheng D."/>
            <person name="Pang J."/>
            <person name="Liu Y."/>
            <person name="Luo S."/>
            <person name="Meng S."/>
            <person name="Qian L."/>
            <person name="Wei D."/>
            <person name="Dai S."/>
            <person name="Zhou R."/>
        </authorList>
    </citation>
    <scope>NUCLEOTIDE SEQUENCE [LARGE SCALE GENOMIC DNA]</scope>
    <source>
        <strain evidence="1">BV-YZ2020</strain>
    </source>
</reference>
<name>A0ACB9KPS5_BAUVA</name>